<dbReference type="OrthoDB" id="343296at2759"/>
<dbReference type="SUPFAM" id="SSF47473">
    <property type="entry name" value="EF-hand"/>
    <property type="match status" value="1"/>
</dbReference>
<feature type="domain" description="EF-hand" evidence="5">
    <location>
        <begin position="75"/>
        <end position="110"/>
    </location>
</feature>
<evidence type="ECO:0000256" key="3">
    <source>
        <dbReference type="ARBA" id="ARBA00023179"/>
    </source>
</evidence>
<dbReference type="CDD" id="cd00051">
    <property type="entry name" value="EFh"/>
    <property type="match status" value="2"/>
</dbReference>
<dbReference type="InterPro" id="IPR002048">
    <property type="entry name" value="EF_hand_dom"/>
</dbReference>
<comment type="caution">
    <text evidence="6">The sequence shown here is derived from an EMBL/GenBank/DDBJ whole genome shotgun (WGS) entry which is preliminary data.</text>
</comment>
<evidence type="ECO:0000313" key="6">
    <source>
        <dbReference type="EMBL" id="PVD36854.1"/>
    </source>
</evidence>
<feature type="region of interest" description="Disordered" evidence="4">
    <location>
        <begin position="1"/>
        <end position="37"/>
    </location>
</feature>
<dbReference type="STRING" id="400727.A0A2T7PTV2"/>
<evidence type="ECO:0000256" key="2">
    <source>
        <dbReference type="ARBA" id="ARBA00022837"/>
    </source>
</evidence>
<evidence type="ECO:0000256" key="1">
    <source>
        <dbReference type="ARBA" id="ARBA00022737"/>
    </source>
</evidence>
<keyword evidence="2" id="KW-0106">Calcium</keyword>
<gene>
    <name evidence="6" type="ORF">C0Q70_03844</name>
</gene>
<evidence type="ECO:0000313" key="7">
    <source>
        <dbReference type="Proteomes" id="UP000245119"/>
    </source>
</evidence>
<keyword evidence="7" id="KW-1185">Reference proteome</keyword>
<evidence type="ECO:0000256" key="4">
    <source>
        <dbReference type="SAM" id="MobiDB-lite"/>
    </source>
</evidence>
<protein>
    <recommendedName>
        <fullName evidence="5">EF-hand domain-containing protein</fullName>
    </recommendedName>
</protein>
<dbReference type="SMART" id="SM00054">
    <property type="entry name" value="EFh"/>
    <property type="match status" value="4"/>
</dbReference>
<dbReference type="Pfam" id="PF13499">
    <property type="entry name" value="EF-hand_7"/>
    <property type="match status" value="2"/>
</dbReference>
<evidence type="ECO:0000259" key="5">
    <source>
        <dbReference type="PROSITE" id="PS50222"/>
    </source>
</evidence>
<dbReference type="Proteomes" id="UP000245119">
    <property type="component" value="Linkage Group LG2"/>
</dbReference>
<dbReference type="EMBL" id="PZQS01000002">
    <property type="protein sequence ID" value="PVD36854.1"/>
    <property type="molecule type" value="Genomic_DNA"/>
</dbReference>
<feature type="domain" description="EF-hand" evidence="5">
    <location>
        <begin position="111"/>
        <end position="146"/>
    </location>
</feature>
<dbReference type="PANTHER" id="PTHR23048:SF59">
    <property type="entry name" value="EF-HAND SUPERFAMILY PROTEIN"/>
    <property type="match status" value="1"/>
</dbReference>
<dbReference type="InterPro" id="IPR018247">
    <property type="entry name" value="EF_Hand_1_Ca_BS"/>
</dbReference>
<feature type="domain" description="EF-hand" evidence="5">
    <location>
        <begin position="149"/>
        <end position="184"/>
    </location>
</feature>
<feature type="compositionally biased region" description="Basic residues" evidence="4">
    <location>
        <begin position="1"/>
        <end position="20"/>
    </location>
</feature>
<feature type="domain" description="EF-hand" evidence="5">
    <location>
        <begin position="185"/>
        <end position="220"/>
    </location>
</feature>
<keyword evidence="1" id="KW-0677">Repeat</keyword>
<accession>A0A2T7PTV2</accession>
<name>A0A2T7PTV2_POMCA</name>
<feature type="compositionally biased region" description="Basic and acidic residues" evidence="4">
    <location>
        <begin position="21"/>
        <end position="37"/>
    </location>
</feature>
<dbReference type="FunFam" id="1.10.238.10:FF:000001">
    <property type="entry name" value="Calmodulin 1"/>
    <property type="match status" value="1"/>
</dbReference>
<dbReference type="GO" id="GO:0005509">
    <property type="term" value="F:calcium ion binding"/>
    <property type="evidence" value="ECO:0007669"/>
    <property type="project" value="InterPro"/>
</dbReference>
<dbReference type="InterPro" id="IPR050230">
    <property type="entry name" value="CALM/Myosin/TropC-like"/>
</dbReference>
<organism evidence="6 7">
    <name type="scientific">Pomacea canaliculata</name>
    <name type="common">Golden apple snail</name>
    <dbReference type="NCBI Taxonomy" id="400727"/>
    <lineage>
        <taxon>Eukaryota</taxon>
        <taxon>Metazoa</taxon>
        <taxon>Spiralia</taxon>
        <taxon>Lophotrochozoa</taxon>
        <taxon>Mollusca</taxon>
        <taxon>Gastropoda</taxon>
        <taxon>Caenogastropoda</taxon>
        <taxon>Architaenioglossa</taxon>
        <taxon>Ampullarioidea</taxon>
        <taxon>Ampullariidae</taxon>
        <taxon>Pomacea</taxon>
    </lineage>
</organism>
<proteinExistence type="predicted"/>
<dbReference type="PANTHER" id="PTHR23048">
    <property type="entry name" value="MYOSIN LIGHT CHAIN 1, 3"/>
    <property type="match status" value="1"/>
</dbReference>
<reference evidence="6 7" key="1">
    <citation type="submission" date="2018-04" db="EMBL/GenBank/DDBJ databases">
        <title>The genome of golden apple snail Pomacea canaliculata provides insight into stress tolerance and invasive adaptation.</title>
        <authorList>
            <person name="Liu C."/>
            <person name="Liu B."/>
            <person name="Ren Y."/>
            <person name="Zhang Y."/>
            <person name="Wang H."/>
            <person name="Li S."/>
            <person name="Jiang F."/>
            <person name="Yin L."/>
            <person name="Zhang G."/>
            <person name="Qian W."/>
            <person name="Fan W."/>
        </authorList>
    </citation>
    <scope>NUCLEOTIDE SEQUENCE [LARGE SCALE GENOMIC DNA]</scope>
    <source>
        <strain evidence="6">SZHN2017</strain>
        <tissue evidence="6">Muscle</tissue>
    </source>
</reference>
<dbReference type="InterPro" id="IPR011992">
    <property type="entry name" value="EF-hand-dom_pair"/>
</dbReference>
<dbReference type="PROSITE" id="PS00018">
    <property type="entry name" value="EF_HAND_1"/>
    <property type="match status" value="2"/>
</dbReference>
<dbReference type="OMA" id="KGFSMFD"/>
<dbReference type="Gene3D" id="1.10.238.10">
    <property type="entry name" value="EF-hand"/>
    <property type="match status" value="2"/>
</dbReference>
<keyword evidence="3" id="KW-0514">Muscle protein</keyword>
<dbReference type="GO" id="GO:0016460">
    <property type="term" value="C:myosin II complex"/>
    <property type="evidence" value="ECO:0007669"/>
    <property type="project" value="TreeGrafter"/>
</dbReference>
<dbReference type="PROSITE" id="PS50222">
    <property type="entry name" value="EF_HAND_2"/>
    <property type="match status" value="4"/>
</dbReference>
<sequence length="220" mass="25169">MPVKKKSKSTGKKKAKKSKKKSTEKPGDPFVEKEVLSPPKPRERLITLLTTRPADVRDVHGVKVSTRILEQLTPHEVRDLRTVFEIFDTNTDGLLCGSELRKAMRTLGFKLTKDDIQEIVSHIGNNQNGFISFNDFLETVIDRQGDSRDVYDEILHGFKMFDYEKTGMISLNNLQRACQEAGIKFTQKELEEMVEEADLNGDGFIDQSEFIRIMLQTNLF</sequence>
<dbReference type="AlphaFoldDB" id="A0A2T7PTV2"/>